<evidence type="ECO:0000313" key="4">
    <source>
        <dbReference type="EMBL" id="KAJ7333176.1"/>
    </source>
</evidence>
<organism evidence="4 5">
    <name type="scientific">Desmophyllum pertusum</name>
    <dbReference type="NCBI Taxonomy" id="174260"/>
    <lineage>
        <taxon>Eukaryota</taxon>
        <taxon>Metazoa</taxon>
        <taxon>Cnidaria</taxon>
        <taxon>Anthozoa</taxon>
        <taxon>Hexacorallia</taxon>
        <taxon>Scleractinia</taxon>
        <taxon>Caryophylliina</taxon>
        <taxon>Caryophylliidae</taxon>
        <taxon>Desmophyllum</taxon>
    </lineage>
</organism>
<keyword evidence="5" id="KW-1185">Reference proteome</keyword>
<dbReference type="OrthoDB" id="10004365at2759"/>
<dbReference type="Pfam" id="PF17664">
    <property type="entry name" value="HOATZ-like"/>
    <property type="match status" value="1"/>
</dbReference>
<dbReference type="InterPro" id="IPR040681">
    <property type="entry name" value="HOATZ-like"/>
</dbReference>
<evidence type="ECO:0000313" key="5">
    <source>
        <dbReference type="Proteomes" id="UP001163046"/>
    </source>
</evidence>
<feature type="region of interest" description="Disordered" evidence="3">
    <location>
        <begin position="114"/>
        <end position="141"/>
    </location>
</feature>
<dbReference type="PANTHER" id="PTHR47231:SF1">
    <property type="entry name" value="CILIA- AND FLAGELLA-ASSOCIATED PROTEIN HOATZ"/>
    <property type="match status" value="1"/>
</dbReference>
<evidence type="ECO:0000256" key="1">
    <source>
        <dbReference type="ARBA" id="ARBA00023451"/>
    </source>
</evidence>
<comment type="caution">
    <text evidence="4">The sequence shown here is derived from an EMBL/GenBank/DDBJ whole genome shotgun (WGS) entry which is preliminary data.</text>
</comment>
<protein>
    <recommendedName>
        <fullName evidence="2">Cilia- and flagella-associated protein HOATZ</fullName>
    </recommendedName>
</protein>
<dbReference type="EMBL" id="MU827787">
    <property type="protein sequence ID" value="KAJ7333176.1"/>
    <property type="molecule type" value="Genomic_DNA"/>
</dbReference>
<gene>
    <name evidence="4" type="ORF">OS493_018352</name>
</gene>
<feature type="compositionally biased region" description="Basic and acidic residues" evidence="3">
    <location>
        <begin position="114"/>
        <end position="126"/>
    </location>
</feature>
<reference evidence="4" key="1">
    <citation type="submission" date="2023-01" db="EMBL/GenBank/DDBJ databases">
        <title>Genome assembly of the deep-sea coral Lophelia pertusa.</title>
        <authorList>
            <person name="Herrera S."/>
            <person name="Cordes E."/>
        </authorList>
    </citation>
    <scope>NUCLEOTIDE SEQUENCE</scope>
    <source>
        <strain evidence="4">USNM1676648</strain>
        <tissue evidence="4">Polyp</tissue>
    </source>
</reference>
<comment type="similarity">
    <text evidence="1">Belongs to the HOATZ family.</text>
</comment>
<dbReference type="Proteomes" id="UP001163046">
    <property type="component" value="Unassembled WGS sequence"/>
</dbReference>
<evidence type="ECO:0000256" key="3">
    <source>
        <dbReference type="SAM" id="MobiDB-lite"/>
    </source>
</evidence>
<dbReference type="PANTHER" id="PTHR47231">
    <property type="entry name" value="UPF0722 PROTEIN C11ORF88"/>
    <property type="match status" value="1"/>
</dbReference>
<sequence length="165" mass="19138">MADLSTVTFSGSSAETIENAKAFWKSIDPPPEPTSRLVVSGINHRLITAPKVQNGKKLNGDINDTQRDFFERKTTQDLRNIWKMHRIGKNRNKQIMYKEWEEAQETLAQRKAERLKKEELSHRQPRDPVFNISESSDEDEEVAEAMAEIDKFEQTLKQREAIKPQ</sequence>
<dbReference type="AlphaFoldDB" id="A0A9X0CG85"/>
<proteinExistence type="inferred from homology"/>
<accession>A0A9X0CG85</accession>
<dbReference type="GO" id="GO:0060271">
    <property type="term" value="P:cilium assembly"/>
    <property type="evidence" value="ECO:0007669"/>
    <property type="project" value="InterPro"/>
</dbReference>
<name>A0A9X0CG85_9CNID</name>
<evidence type="ECO:0000256" key="2">
    <source>
        <dbReference type="ARBA" id="ARBA00023657"/>
    </source>
</evidence>